<evidence type="ECO:0000313" key="1">
    <source>
        <dbReference type="EMBL" id="KAK6640378.1"/>
    </source>
</evidence>
<evidence type="ECO:0000313" key="2">
    <source>
        <dbReference type="Proteomes" id="UP001359485"/>
    </source>
</evidence>
<dbReference type="Proteomes" id="UP001359485">
    <property type="component" value="Unassembled WGS sequence"/>
</dbReference>
<dbReference type="EMBL" id="JAWJWF010000001">
    <property type="protein sequence ID" value="KAK6640378.1"/>
    <property type="molecule type" value="Genomic_DNA"/>
</dbReference>
<name>A0ABR1BA95_POLSC</name>
<comment type="caution">
    <text evidence="1">The sequence shown here is derived from an EMBL/GenBank/DDBJ whole genome shotgun (WGS) entry which is preliminary data.</text>
</comment>
<gene>
    <name evidence="1" type="ORF">RUM44_012071</name>
</gene>
<organism evidence="1 2">
    <name type="scientific">Polyplax serrata</name>
    <name type="common">Common mouse louse</name>
    <dbReference type="NCBI Taxonomy" id="468196"/>
    <lineage>
        <taxon>Eukaryota</taxon>
        <taxon>Metazoa</taxon>
        <taxon>Ecdysozoa</taxon>
        <taxon>Arthropoda</taxon>
        <taxon>Hexapoda</taxon>
        <taxon>Insecta</taxon>
        <taxon>Pterygota</taxon>
        <taxon>Neoptera</taxon>
        <taxon>Paraneoptera</taxon>
        <taxon>Psocodea</taxon>
        <taxon>Troctomorpha</taxon>
        <taxon>Phthiraptera</taxon>
        <taxon>Anoplura</taxon>
        <taxon>Polyplacidae</taxon>
        <taxon>Polyplax</taxon>
    </lineage>
</organism>
<reference evidence="1 2" key="1">
    <citation type="submission" date="2023-09" db="EMBL/GenBank/DDBJ databases">
        <title>Genomes of two closely related lineages of the louse Polyplax serrata with different host specificities.</title>
        <authorList>
            <person name="Martinu J."/>
            <person name="Tarabai H."/>
            <person name="Stefka J."/>
            <person name="Hypsa V."/>
        </authorList>
    </citation>
    <scope>NUCLEOTIDE SEQUENCE [LARGE SCALE GENOMIC DNA]</scope>
    <source>
        <strain evidence="1">98ZLc_SE</strain>
    </source>
</reference>
<sequence>MIENTYRIWKKEGQLRASESEKGENMENQVTRAVKKKEPTAVPTNGKCNGKEELKRRCECHEKVEQKEKKKTEFPFL</sequence>
<keyword evidence="2" id="KW-1185">Reference proteome</keyword>
<proteinExistence type="predicted"/>
<accession>A0ABR1BA95</accession>
<protein>
    <submittedName>
        <fullName evidence="1">Uncharacterized protein</fullName>
    </submittedName>
</protein>